<feature type="transmembrane region" description="Helical" evidence="1">
    <location>
        <begin position="42"/>
        <end position="62"/>
    </location>
</feature>
<protein>
    <recommendedName>
        <fullName evidence="3">DUF3185 family protein</fullName>
    </recommendedName>
</protein>
<accession>A0A1J5S155</accession>
<sequence>MNRPMSFVLLVAGIILIVYGVLASRSVGSDFSRLFTGVPTDTTLWLLAGGLVASVVGIAGLMRRSD</sequence>
<dbReference type="Pfam" id="PF11381">
    <property type="entry name" value="DUF3185"/>
    <property type="match status" value="1"/>
</dbReference>
<dbReference type="EMBL" id="MLJW01000124">
    <property type="protein sequence ID" value="OIQ98020.1"/>
    <property type="molecule type" value="Genomic_DNA"/>
</dbReference>
<organism evidence="2">
    <name type="scientific">mine drainage metagenome</name>
    <dbReference type="NCBI Taxonomy" id="410659"/>
    <lineage>
        <taxon>unclassified sequences</taxon>
        <taxon>metagenomes</taxon>
        <taxon>ecological metagenomes</taxon>
    </lineage>
</organism>
<proteinExistence type="predicted"/>
<dbReference type="AlphaFoldDB" id="A0A1J5S155"/>
<keyword evidence="1" id="KW-0812">Transmembrane</keyword>
<gene>
    <name evidence="2" type="ORF">GALL_199410</name>
</gene>
<reference evidence="2" key="1">
    <citation type="submission" date="2016-10" db="EMBL/GenBank/DDBJ databases">
        <title>Sequence of Gallionella enrichment culture.</title>
        <authorList>
            <person name="Poehlein A."/>
            <person name="Muehling M."/>
            <person name="Daniel R."/>
        </authorList>
    </citation>
    <scope>NUCLEOTIDE SEQUENCE</scope>
</reference>
<dbReference type="InterPro" id="IPR021521">
    <property type="entry name" value="DUF3185"/>
</dbReference>
<evidence type="ECO:0008006" key="3">
    <source>
        <dbReference type="Google" id="ProtNLM"/>
    </source>
</evidence>
<evidence type="ECO:0000256" key="1">
    <source>
        <dbReference type="SAM" id="Phobius"/>
    </source>
</evidence>
<evidence type="ECO:0000313" key="2">
    <source>
        <dbReference type="EMBL" id="OIQ98020.1"/>
    </source>
</evidence>
<keyword evidence="1" id="KW-1133">Transmembrane helix</keyword>
<name>A0A1J5S155_9ZZZZ</name>
<comment type="caution">
    <text evidence="2">The sequence shown here is derived from an EMBL/GenBank/DDBJ whole genome shotgun (WGS) entry which is preliminary data.</text>
</comment>
<keyword evidence="1" id="KW-0472">Membrane</keyword>